<reference evidence="1 2" key="1">
    <citation type="journal article" date="2024" name="Commun. Biol.">
        <title>Comparative genomic analysis of thermophilic fungi reveals convergent evolutionary adaptations and gene losses.</title>
        <authorList>
            <person name="Steindorff A.S."/>
            <person name="Aguilar-Pontes M.V."/>
            <person name="Robinson A.J."/>
            <person name="Andreopoulos B."/>
            <person name="LaButti K."/>
            <person name="Kuo A."/>
            <person name="Mondo S."/>
            <person name="Riley R."/>
            <person name="Otillar R."/>
            <person name="Haridas S."/>
            <person name="Lipzen A."/>
            <person name="Grimwood J."/>
            <person name="Schmutz J."/>
            <person name="Clum A."/>
            <person name="Reid I.D."/>
            <person name="Moisan M.C."/>
            <person name="Butler G."/>
            <person name="Nguyen T.T.M."/>
            <person name="Dewar K."/>
            <person name="Conant G."/>
            <person name="Drula E."/>
            <person name="Henrissat B."/>
            <person name="Hansel C."/>
            <person name="Singer S."/>
            <person name="Hutchinson M.I."/>
            <person name="de Vries R.P."/>
            <person name="Natvig D.O."/>
            <person name="Powell A.J."/>
            <person name="Tsang A."/>
            <person name="Grigoriev I.V."/>
        </authorList>
    </citation>
    <scope>NUCLEOTIDE SEQUENCE [LARGE SCALE GENOMIC DNA]</scope>
    <source>
        <strain evidence="1 2">CBS 494.80</strain>
    </source>
</reference>
<evidence type="ECO:0000313" key="1">
    <source>
        <dbReference type="EMBL" id="KAL2061415.1"/>
    </source>
</evidence>
<protein>
    <submittedName>
        <fullName evidence="1">Uncharacterized protein</fullName>
    </submittedName>
</protein>
<organism evidence="1 2">
    <name type="scientific">Oculimacula yallundae</name>
    <dbReference type="NCBI Taxonomy" id="86028"/>
    <lineage>
        <taxon>Eukaryota</taxon>
        <taxon>Fungi</taxon>
        <taxon>Dikarya</taxon>
        <taxon>Ascomycota</taxon>
        <taxon>Pezizomycotina</taxon>
        <taxon>Leotiomycetes</taxon>
        <taxon>Helotiales</taxon>
        <taxon>Ploettnerulaceae</taxon>
        <taxon>Oculimacula</taxon>
    </lineage>
</organism>
<proteinExistence type="predicted"/>
<dbReference type="EMBL" id="JAZHXI010000019">
    <property type="protein sequence ID" value="KAL2061415.1"/>
    <property type="molecule type" value="Genomic_DNA"/>
</dbReference>
<name>A0ABR4BUT5_9HELO</name>
<comment type="caution">
    <text evidence="1">The sequence shown here is derived from an EMBL/GenBank/DDBJ whole genome shotgun (WGS) entry which is preliminary data.</text>
</comment>
<gene>
    <name evidence="1" type="ORF">VTL71DRAFT_7688</name>
</gene>
<accession>A0ABR4BUT5</accession>
<sequence>MDVSDLEETGGLYHHIRMSVGGIHAFSIHFRFPLALHISVTLGRSLVYGLTSLLNAWHNPVLESDSVWSQPIESLTWVLTLSY</sequence>
<dbReference type="Proteomes" id="UP001595075">
    <property type="component" value="Unassembled WGS sequence"/>
</dbReference>
<keyword evidence="2" id="KW-1185">Reference proteome</keyword>
<evidence type="ECO:0000313" key="2">
    <source>
        <dbReference type="Proteomes" id="UP001595075"/>
    </source>
</evidence>